<organism evidence="2 3">
    <name type="scientific">Trichoderma citrinoviride</name>
    <dbReference type="NCBI Taxonomy" id="58853"/>
    <lineage>
        <taxon>Eukaryota</taxon>
        <taxon>Fungi</taxon>
        <taxon>Dikarya</taxon>
        <taxon>Ascomycota</taxon>
        <taxon>Pezizomycotina</taxon>
        <taxon>Sordariomycetes</taxon>
        <taxon>Hypocreomycetidae</taxon>
        <taxon>Hypocreales</taxon>
        <taxon>Hypocreaceae</taxon>
        <taxon>Trichoderma</taxon>
    </lineage>
</organism>
<dbReference type="EMBL" id="KZ680208">
    <property type="protein sequence ID" value="PTB69392.1"/>
    <property type="molecule type" value="Genomic_DNA"/>
</dbReference>
<evidence type="ECO:0000259" key="1">
    <source>
        <dbReference type="Pfam" id="PF22939"/>
    </source>
</evidence>
<feature type="non-terminal residue" evidence="2">
    <location>
        <position position="239"/>
    </location>
</feature>
<accession>A0A2T4BJ96</accession>
<sequence length="239" mass="26837">MDAVREDLTELRLKYTGLLQSIEIPKEEIDLAQSIWTWIILARRSLTLKELRSAVELDLGNELDLGTKHLSLRKAIPRFCKDLVTIDNNRVNVVHEEIRHILLEPQTSLDFAVNWAQGHTRISIALLKLLSGDCLRQLPINSSAEAASASASNSSLLGYAAKRFSTHISRCSSEENSVMKELCAFLESNGLLWIEHVARRGGLRVISRTARNLSYYSTLREIANPTDGSITIVKQWATE</sequence>
<keyword evidence="3" id="KW-1185">Reference proteome</keyword>
<name>A0A2T4BJ96_9HYPO</name>
<gene>
    <name evidence="2" type="ORF">BBK36DRAFT_1101013</name>
</gene>
<dbReference type="AlphaFoldDB" id="A0A2T4BJ96"/>
<protein>
    <recommendedName>
        <fullName evidence="1">GPI inositol-deacylase winged helix domain-containing protein</fullName>
    </recommendedName>
</protein>
<dbReference type="Pfam" id="PF22939">
    <property type="entry name" value="WHD_GPIID"/>
    <property type="match status" value="1"/>
</dbReference>
<dbReference type="RefSeq" id="XP_024752712.1">
    <property type="nucleotide sequence ID" value="XM_024889153.1"/>
</dbReference>
<dbReference type="PANTHER" id="PTHR10039">
    <property type="entry name" value="AMELOGENIN"/>
    <property type="match status" value="1"/>
</dbReference>
<evidence type="ECO:0000313" key="3">
    <source>
        <dbReference type="Proteomes" id="UP000241546"/>
    </source>
</evidence>
<reference evidence="3" key="1">
    <citation type="submission" date="2016-07" db="EMBL/GenBank/DDBJ databases">
        <title>Multiple horizontal gene transfer events from other fungi enriched the ability of initially mycotrophic Trichoderma (Ascomycota) to feed on dead plant biomass.</title>
        <authorList>
            <consortium name="DOE Joint Genome Institute"/>
            <person name="Atanasova L."/>
            <person name="Chenthamara K."/>
            <person name="Zhang J."/>
            <person name="Grujic M."/>
            <person name="Henrissat B."/>
            <person name="Kuo A."/>
            <person name="Aerts A."/>
            <person name="Salamov A."/>
            <person name="Lipzen A."/>
            <person name="Labutti K."/>
            <person name="Barry K."/>
            <person name="Miao Y."/>
            <person name="Rahimi M.J."/>
            <person name="Shen Q."/>
            <person name="Grigoriev I.V."/>
            <person name="Kubicek C.P."/>
            <person name="Druzhinina I.S."/>
        </authorList>
    </citation>
    <scope>NUCLEOTIDE SEQUENCE [LARGE SCALE GENOMIC DNA]</scope>
    <source>
        <strain evidence="3">TUCIM 6016</strain>
    </source>
</reference>
<dbReference type="InterPro" id="IPR054471">
    <property type="entry name" value="GPIID_WHD"/>
</dbReference>
<dbReference type="Proteomes" id="UP000241546">
    <property type="component" value="Unassembled WGS sequence"/>
</dbReference>
<dbReference type="OrthoDB" id="7464126at2759"/>
<evidence type="ECO:0000313" key="2">
    <source>
        <dbReference type="EMBL" id="PTB69392.1"/>
    </source>
</evidence>
<dbReference type="PANTHER" id="PTHR10039:SF15">
    <property type="entry name" value="NACHT DOMAIN-CONTAINING PROTEIN"/>
    <property type="match status" value="1"/>
</dbReference>
<dbReference type="GeneID" id="36597272"/>
<proteinExistence type="predicted"/>
<feature type="domain" description="GPI inositol-deacylase winged helix" evidence="1">
    <location>
        <begin position="30"/>
        <end position="114"/>
    </location>
</feature>